<dbReference type="Pfam" id="PF20183">
    <property type="entry name" value="DUF6546"/>
    <property type="match status" value="1"/>
</dbReference>
<comment type="caution">
    <text evidence="3">The sequence shown here is derived from an EMBL/GenBank/DDBJ whole genome shotgun (WGS) entry which is preliminary data.</text>
</comment>
<evidence type="ECO:0000256" key="1">
    <source>
        <dbReference type="SAM" id="MobiDB-lite"/>
    </source>
</evidence>
<feature type="region of interest" description="Disordered" evidence="1">
    <location>
        <begin position="493"/>
        <end position="512"/>
    </location>
</feature>
<dbReference type="AlphaFoldDB" id="A0A395SYJ0"/>
<organism evidence="3 4">
    <name type="scientific">Fusarium longipes</name>
    <dbReference type="NCBI Taxonomy" id="694270"/>
    <lineage>
        <taxon>Eukaryota</taxon>
        <taxon>Fungi</taxon>
        <taxon>Dikarya</taxon>
        <taxon>Ascomycota</taxon>
        <taxon>Pezizomycotina</taxon>
        <taxon>Sordariomycetes</taxon>
        <taxon>Hypocreomycetidae</taxon>
        <taxon>Hypocreales</taxon>
        <taxon>Nectriaceae</taxon>
        <taxon>Fusarium</taxon>
    </lineage>
</organism>
<evidence type="ECO:0000313" key="3">
    <source>
        <dbReference type="EMBL" id="RGP77543.1"/>
    </source>
</evidence>
<keyword evidence="4" id="KW-1185">Reference proteome</keyword>
<dbReference type="EMBL" id="PXOG01000091">
    <property type="protein sequence ID" value="RGP77543.1"/>
    <property type="molecule type" value="Genomic_DNA"/>
</dbReference>
<proteinExistence type="predicted"/>
<gene>
    <name evidence="3" type="ORF">FLONG3_4328</name>
</gene>
<evidence type="ECO:0000313" key="4">
    <source>
        <dbReference type="Proteomes" id="UP000266234"/>
    </source>
</evidence>
<dbReference type="STRING" id="694270.A0A395SYJ0"/>
<evidence type="ECO:0000259" key="2">
    <source>
        <dbReference type="Pfam" id="PF20183"/>
    </source>
</evidence>
<sequence>MPRFYSLPAEIQSMILNFVAEPSPTSSTQNTSCLFPYACVDRLWNKVFEAIIFKSLTITQNDILPLSHIMRGHRRSLLKHLWLRIRLPEYPTPEFKKEEDPRVLWELDSVFTKSIFSLWDVLSGWDSTGRKGMTLELSADSPSDWAGVLLDNCSTDKDVELYKTYLASGSTEQYDAAEDIHTPYVNLHKALGTTSGYLTNKRRDEYCETAHEETVQELGPQLAPVSVVTKFLIRRQQFREIYPTALNKILGSLSAVQDIHVERWRCAESHDEKAWCKEAQITFGMDLPPSAKRLCLYGETSKIFHTWEAKEAAVVSLAKSMRQYTKDLEHLSISHLIDAKEFLRPSWLANSDKGASSPDWKNLKTLSLTSDIFNSGTKKEINNLLCAAARAAKRMPNLQKFEIWNDDEERACVFCYRAEDTVGEIIWRGTRVKTLDNEVVRVWAVTSIINNRPDVRELFEPIDEDVVARNVLKYLSSKDQALHPVSACRQIDRNTTDDDDRQVDKEKQNATK</sequence>
<accession>A0A395SYJ0</accession>
<dbReference type="OrthoDB" id="4802432at2759"/>
<name>A0A395SYJ0_9HYPO</name>
<protein>
    <recommendedName>
        <fullName evidence="2">DUF6546 domain-containing protein</fullName>
    </recommendedName>
</protein>
<dbReference type="Proteomes" id="UP000266234">
    <property type="component" value="Unassembled WGS sequence"/>
</dbReference>
<reference evidence="3 4" key="1">
    <citation type="journal article" date="2018" name="PLoS Pathog.">
        <title>Evolution of structural diversity of trichothecenes, a family of toxins produced by plant pathogenic and entomopathogenic fungi.</title>
        <authorList>
            <person name="Proctor R.H."/>
            <person name="McCormick S.P."/>
            <person name="Kim H.S."/>
            <person name="Cardoza R.E."/>
            <person name="Stanley A.M."/>
            <person name="Lindo L."/>
            <person name="Kelly A."/>
            <person name="Brown D.W."/>
            <person name="Lee T."/>
            <person name="Vaughan M.M."/>
            <person name="Alexander N.J."/>
            <person name="Busman M."/>
            <person name="Gutierrez S."/>
        </authorList>
    </citation>
    <scope>NUCLEOTIDE SEQUENCE [LARGE SCALE GENOMIC DNA]</scope>
    <source>
        <strain evidence="3 4">NRRL 20695</strain>
    </source>
</reference>
<dbReference type="InterPro" id="IPR046676">
    <property type="entry name" value="DUF6546"/>
</dbReference>
<feature type="domain" description="DUF6546" evidence="2">
    <location>
        <begin position="287"/>
        <end position="482"/>
    </location>
</feature>